<feature type="domain" description="CSD" evidence="7">
    <location>
        <begin position="4"/>
        <end position="67"/>
    </location>
</feature>
<dbReference type="Gene3D" id="2.40.50.140">
    <property type="entry name" value="Nucleic acid-binding proteins"/>
    <property type="match status" value="1"/>
</dbReference>
<evidence type="ECO:0000256" key="2">
    <source>
        <dbReference type="ARBA" id="ARBA00022490"/>
    </source>
</evidence>
<proteinExistence type="predicted"/>
<dbReference type="eggNOG" id="COG1278">
    <property type="taxonomic scope" value="Bacteria"/>
</dbReference>
<dbReference type="InterPro" id="IPR011129">
    <property type="entry name" value="CSD"/>
</dbReference>
<dbReference type="GO" id="GO:0005829">
    <property type="term" value="C:cytosol"/>
    <property type="evidence" value="ECO:0007669"/>
    <property type="project" value="UniProtKB-ARBA"/>
</dbReference>
<keyword evidence="6" id="KW-0804">Transcription</keyword>
<keyword evidence="5" id="KW-0010">Activator</keyword>
<dbReference type="AlphaFoldDB" id="G9EP18"/>
<keyword evidence="2" id="KW-0963">Cytoplasm</keyword>
<organism evidence="8 9">
    <name type="scientific">Legionella drancourtii LLAP12</name>
    <dbReference type="NCBI Taxonomy" id="658187"/>
    <lineage>
        <taxon>Bacteria</taxon>
        <taxon>Pseudomonadati</taxon>
        <taxon>Pseudomonadota</taxon>
        <taxon>Gammaproteobacteria</taxon>
        <taxon>Legionellales</taxon>
        <taxon>Legionellaceae</taxon>
        <taxon>Legionella</taxon>
    </lineage>
</organism>
<dbReference type="PIRSF" id="PIRSF002599">
    <property type="entry name" value="Cold_shock_A"/>
    <property type="match status" value="1"/>
</dbReference>
<evidence type="ECO:0000313" key="8">
    <source>
        <dbReference type="EMBL" id="EHL30853.1"/>
    </source>
</evidence>
<keyword evidence="9" id="KW-1185">Reference proteome</keyword>
<dbReference type="CDD" id="cd04458">
    <property type="entry name" value="CSP_CDS"/>
    <property type="match status" value="1"/>
</dbReference>
<dbReference type="PANTHER" id="PTHR46565:SF20">
    <property type="entry name" value="COLD SHOCK DOMAIN-CONTAINING PROTEIN 4"/>
    <property type="match status" value="1"/>
</dbReference>
<comment type="subcellular location">
    <subcellularLocation>
        <location evidence="1">Cytoplasm</location>
    </subcellularLocation>
</comment>
<evidence type="ECO:0000256" key="3">
    <source>
        <dbReference type="ARBA" id="ARBA00023015"/>
    </source>
</evidence>
<dbReference type="HOGENOM" id="CLU_117621_6_0_6"/>
<evidence type="ECO:0000313" key="9">
    <source>
        <dbReference type="Proteomes" id="UP000002770"/>
    </source>
</evidence>
<name>G9EP18_9GAMM</name>
<dbReference type="EMBL" id="JH413822">
    <property type="protein sequence ID" value="EHL30853.1"/>
    <property type="molecule type" value="Genomic_DNA"/>
</dbReference>
<accession>G9EP18</accession>
<dbReference type="Pfam" id="PF00313">
    <property type="entry name" value="CSD"/>
    <property type="match status" value="1"/>
</dbReference>
<dbReference type="SUPFAM" id="SSF50249">
    <property type="entry name" value="Nucleic acid-binding proteins"/>
    <property type="match status" value="1"/>
</dbReference>
<dbReference type="GO" id="GO:0003677">
    <property type="term" value="F:DNA binding"/>
    <property type="evidence" value="ECO:0007669"/>
    <property type="project" value="UniProtKB-KW"/>
</dbReference>
<evidence type="ECO:0000256" key="4">
    <source>
        <dbReference type="ARBA" id="ARBA00023125"/>
    </source>
</evidence>
<evidence type="ECO:0000256" key="1">
    <source>
        <dbReference type="ARBA" id="ARBA00004496"/>
    </source>
</evidence>
<dbReference type="OrthoDB" id="5638998at2"/>
<keyword evidence="4" id="KW-0238">DNA-binding</keyword>
<dbReference type="PANTHER" id="PTHR46565">
    <property type="entry name" value="COLD SHOCK DOMAIN PROTEIN 2"/>
    <property type="match status" value="1"/>
</dbReference>
<evidence type="ECO:0000259" key="7">
    <source>
        <dbReference type="PROSITE" id="PS51857"/>
    </source>
</evidence>
<dbReference type="RefSeq" id="WP_006870922.1">
    <property type="nucleotide sequence ID" value="NZ_JH413822.1"/>
</dbReference>
<sequence length="71" mass="8043">MAEKKQGIVKWFQKEKGFGFIQCEGQDYFVHFSGIIAEGYKTLPDGAHVSFKTMDGKKGKQAHEVEVIHRA</sequence>
<dbReference type="STRING" id="658187.LDG_6998"/>
<dbReference type="InterPro" id="IPR012340">
    <property type="entry name" value="NA-bd_OB-fold"/>
</dbReference>
<keyword evidence="3" id="KW-0805">Transcription regulation</keyword>
<dbReference type="Proteomes" id="UP000002770">
    <property type="component" value="Unassembled WGS sequence"/>
</dbReference>
<dbReference type="InParanoid" id="G9EP18"/>
<dbReference type="InterPro" id="IPR002059">
    <property type="entry name" value="CSP_DNA-bd"/>
</dbReference>
<dbReference type="InterPro" id="IPR012156">
    <property type="entry name" value="Cold_shock_CspA"/>
</dbReference>
<reference evidence="8 9" key="1">
    <citation type="journal article" date="2011" name="BMC Genomics">
        <title>Insight into cross-talk between intra-amoebal pathogens.</title>
        <authorList>
            <person name="Gimenez G."/>
            <person name="Bertelli C."/>
            <person name="Moliner C."/>
            <person name="Robert C."/>
            <person name="Raoult D."/>
            <person name="Fournier P.E."/>
            <person name="Greub G."/>
        </authorList>
    </citation>
    <scope>NUCLEOTIDE SEQUENCE [LARGE SCALE GENOMIC DNA]</scope>
    <source>
        <strain evidence="8 9">LLAP12</strain>
    </source>
</reference>
<gene>
    <name evidence="8" type="ORF">LDG_6998</name>
</gene>
<dbReference type="PROSITE" id="PS51857">
    <property type="entry name" value="CSD_2"/>
    <property type="match status" value="1"/>
</dbReference>
<dbReference type="PRINTS" id="PR00050">
    <property type="entry name" value="COLDSHOCK"/>
</dbReference>
<evidence type="ECO:0000256" key="6">
    <source>
        <dbReference type="ARBA" id="ARBA00023163"/>
    </source>
</evidence>
<evidence type="ECO:0000256" key="5">
    <source>
        <dbReference type="ARBA" id="ARBA00023159"/>
    </source>
</evidence>
<protein>
    <recommendedName>
        <fullName evidence="7">CSD domain-containing protein</fullName>
    </recommendedName>
</protein>
<dbReference type="SMART" id="SM00357">
    <property type="entry name" value="CSP"/>
    <property type="match status" value="1"/>
</dbReference>